<accession>A0A8U7N4G4</accession>
<proteinExistence type="predicted"/>
<dbReference type="Ensembl" id="ENSCMUT00000022462.2">
    <property type="protein sequence ID" value="ENSCMUP00000020906.2"/>
    <property type="gene ID" value="ENSCMUG00000012887.2"/>
</dbReference>
<keyword evidence="5" id="KW-0812">Transmembrane</keyword>
<organism evidence="6 7">
    <name type="scientific">Corvus moneduloides</name>
    <name type="common">New Caledonian crow</name>
    <dbReference type="NCBI Taxonomy" id="1196302"/>
    <lineage>
        <taxon>Eukaryota</taxon>
        <taxon>Metazoa</taxon>
        <taxon>Chordata</taxon>
        <taxon>Craniata</taxon>
        <taxon>Vertebrata</taxon>
        <taxon>Euteleostomi</taxon>
        <taxon>Archelosauria</taxon>
        <taxon>Archosauria</taxon>
        <taxon>Dinosauria</taxon>
        <taxon>Saurischia</taxon>
        <taxon>Theropoda</taxon>
        <taxon>Coelurosauria</taxon>
        <taxon>Aves</taxon>
        <taxon>Neognathae</taxon>
        <taxon>Neoaves</taxon>
        <taxon>Telluraves</taxon>
        <taxon>Australaves</taxon>
        <taxon>Passeriformes</taxon>
        <taxon>Corvoidea</taxon>
        <taxon>Corvidae</taxon>
        <taxon>Corvus</taxon>
    </lineage>
</organism>
<dbReference type="SUPFAM" id="SSF52058">
    <property type="entry name" value="L domain-like"/>
    <property type="match status" value="2"/>
</dbReference>
<evidence type="ECO:0000256" key="3">
    <source>
        <dbReference type="ARBA" id="ARBA00022737"/>
    </source>
</evidence>
<dbReference type="InterPro" id="IPR032675">
    <property type="entry name" value="LRR_dom_sf"/>
</dbReference>
<reference evidence="6" key="2">
    <citation type="submission" date="2025-08" db="UniProtKB">
        <authorList>
            <consortium name="Ensembl"/>
        </authorList>
    </citation>
    <scope>IDENTIFICATION</scope>
</reference>
<dbReference type="Proteomes" id="UP000694553">
    <property type="component" value="Unassembled WGS sequence"/>
</dbReference>
<evidence type="ECO:0000256" key="4">
    <source>
        <dbReference type="SAM" id="MobiDB-lite"/>
    </source>
</evidence>
<name>A0A8C3EFG8_CORMO</name>
<dbReference type="SMART" id="SM00364">
    <property type="entry name" value="LRR_BAC"/>
    <property type="match status" value="5"/>
</dbReference>
<dbReference type="OrthoDB" id="8195690at2759"/>
<dbReference type="PANTHER" id="PTHR24373">
    <property type="entry name" value="SLIT RELATED LEUCINE-RICH REPEAT NEURONAL PROTEIN"/>
    <property type="match status" value="1"/>
</dbReference>
<gene>
    <name evidence="6" type="primary">LOC116451093</name>
</gene>
<dbReference type="Gene3D" id="3.80.10.10">
    <property type="entry name" value="Ribonuclease Inhibitor"/>
    <property type="match status" value="4"/>
</dbReference>
<dbReference type="Pfam" id="PF00560">
    <property type="entry name" value="LRR_1"/>
    <property type="match status" value="1"/>
</dbReference>
<feature type="transmembrane region" description="Helical" evidence="5">
    <location>
        <begin position="752"/>
        <end position="772"/>
    </location>
</feature>
<keyword evidence="5" id="KW-0472">Membrane</keyword>
<keyword evidence="2" id="KW-0732">Signal</keyword>
<evidence type="ECO:0000313" key="6">
    <source>
        <dbReference type="Ensembl" id="ENSCMUP00000020906.2"/>
    </source>
</evidence>
<dbReference type="RefSeq" id="XP_031980122.1">
    <property type="nucleotide sequence ID" value="XM_032124231.1"/>
</dbReference>
<dbReference type="GeneID" id="116451093"/>
<evidence type="ECO:0000313" key="7">
    <source>
        <dbReference type="Proteomes" id="UP000694553"/>
    </source>
</evidence>
<keyword evidence="7" id="KW-1185">Reference proteome</keyword>
<feature type="compositionally biased region" description="Basic and acidic residues" evidence="4">
    <location>
        <begin position="796"/>
        <end position="807"/>
    </location>
</feature>
<dbReference type="InterPro" id="IPR003591">
    <property type="entry name" value="Leu-rich_rpt_typical-subtyp"/>
</dbReference>
<dbReference type="InterPro" id="IPR001611">
    <property type="entry name" value="Leu-rich_rpt"/>
</dbReference>
<evidence type="ECO:0000256" key="1">
    <source>
        <dbReference type="ARBA" id="ARBA00022614"/>
    </source>
</evidence>
<feature type="region of interest" description="Disordered" evidence="4">
    <location>
        <begin position="784"/>
        <end position="813"/>
    </location>
</feature>
<keyword evidence="3" id="KW-0677">Repeat</keyword>
<dbReference type="Pfam" id="PF13855">
    <property type="entry name" value="LRR_8"/>
    <property type="match status" value="3"/>
</dbReference>
<dbReference type="AlphaFoldDB" id="A0A8C3EFG8"/>
<dbReference type="PROSITE" id="PS51450">
    <property type="entry name" value="LRR"/>
    <property type="match status" value="5"/>
</dbReference>
<dbReference type="PRINTS" id="PR00019">
    <property type="entry name" value="LEURICHRPT"/>
</dbReference>
<evidence type="ECO:0000256" key="2">
    <source>
        <dbReference type="ARBA" id="ARBA00022729"/>
    </source>
</evidence>
<evidence type="ECO:0000256" key="5">
    <source>
        <dbReference type="SAM" id="Phobius"/>
    </source>
</evidence>
<protein>
    <submittedName>
        <fullName evidence="6">Uncharacterized protein</fullName>
    </submittedName>
</protein>
<dbReference type="SMART" id="SM00369">
    <property type="entry name" value="LRR_TYP"/>
    <property type="match status" value="12"/>
</dbReference>
<reference evidence="7" key="1">
    <citation type="submission" date="2019-10" db="EMBL/GenBank/DDBJ databases">
        <title>Corvus moneduloides (New Caledonian crow) genome, bCorMon1, primary haplotype.</title>
        <authorList>
            <person name="Rutz C."/>
            <person name="Fungtammasan C."/>
            <person name="Mountcastle J."/>
            <person name="Formenti G."/>
            <person name="Chow W."/>
            <person name="Howe K."/>
            <person name="Steele M.P."/>
            <person name="Fernandes J."/>
            <person name="Gilbert M.T.P."/>
            <person name="Fedrigo O."/>
            <person name="Jarvis E.D."/>
            <person name="Gemmell N."/>
        </authorList>
    </citation>
    <scope>NUCLEOTIDE SEQUENCE [LARGE SCALE GENOMIC DNA]</scope>
</reference>
<accession>A0A8C3EFG8</accession>
<reference evidence="6" key="3">
    <citation type="submission" date="2025-09" db="UniProtKB">
        <authorList>
            <consortium name="Ensembl"/>
        </authorList>
    </citation>
    <scope>IDENTIFICATION</scope>
</reference>
<sequence>MAAEPSPAAPGVPGAGTACPWHRETPPNPLSFPTCHLCLLAFDVTAGPAGHLSCLLPIPPFLFPFPVALCRFFPLCELMSFFSHFRSYEHPHALSPSPIPSWSLFIQSLAPAQPASDAAGAGRGWRRPQPNMLWAARECFLLWLLSAILRAGASPEARPSPALCQQSPMKVSCKGVGLRKFPKELGQGIKYLELSNNFIQNLSGSTMPGFGQLEYLDVCFNQLEAVSATALARLPRLHSLLLGSNHLDRNYLANGEAFHLLRNIEVLDLSVNNLESHMASWYISNLTSLRVLDLSGNTMTKLLAGTFRSSPQLRQLDLSNNYIMEIQEGAFEPLEELEVLNLALNSLHCISGFSLTQLRVLNLSHNALELFSSEEGAQPYLLRMLDLSHNRLLSFPELPKAHDLTHLNLSNNLIASLLPGSPHPREFVLLYKEMQRFNRTVHPTAALPHVADLDLSNNRLELFPFSFFHSLGTLHSLSLARNCLRDVVREFVSNGTELSVRSLDLHSNALRVLPRWFFDSLPHLESMDLGSNSLQPCESQVSDQGRDLGVDSHTSAPGDTCTPFYNVPHLKHLSLSKNNISRLQPYAFNQTLLHSLDLSGNRDLSIPTGALGGLELSLQELSLRDNLMDESQAALPCLGTLRVLDLSGNRLNLLPSGLSCSPLESLDIRDNNLQTLGKLGSWSHSLRAVSVAGNPWSCCSLGWLDALRAASVAVLDLPQACCAFQEHGQNISARITGTPHWICPQPKGTASLALLVALMGLSLLGAWAFCLLRKGQKASECAGLGSNRVGVSQPHPKGEGPAEERPPDSVTKV</sequence>
<dbReference type="PANTHER" id="PTHR24373:SF392">
    <property type="entry name" value="NEPHROCAN"/>
    <property type="match status" value="1"/>
</dbReference>
<dbReference type="InterPro" id="IPR050328">
    <property type="entry name" value="Dev_Immune_Receptor"/>
</dbReference>
<keyword evidence="1" id="KW-0433">Leucine-rich repeat</keyword>
<keyword evidence="5" id="KW-1133">Transmembrane helix</keyword>